<dbReference type="GO" id="GO:0000455">
    <property type="term" value="P:enzyme-directed rRNA pseudouridine synthesis"/>
    <property type="evidence" value="ECO:0007669"/>
    <property type="project" value="TreeGrafter"/>
</dbReference>
<dbReference type="RefSeq" id="WP_136850267.1">
    <property type="nucleotide sequence ID" value="NZ_SWCI01000001.1"/>
</dbReference>
<dbReference type="SUPFAM" id="SSF55120">
    <property type="entry name" value="Pseudouridine synthase"/>
    <property type="match status" value="1"/>
</dbReference>
<feature type="domain" description="Pseudouridine synthase RsuA/RluA-like" evidence="2">
    <location>
        <begin position="10"/>
        <end position="153"/>
    </location>
</feature>
<dbReference type="OrthoDB" id="9807829at2"/>
<dbReference type="Gene3D" id="3.30.2350.10">
    <property type="entry name" value="Pseudouridine synthase"/>
    <property type="match status" value="1"/>
</dbReference>
<dbReference type="PANTHER" id="PTHR21600:SF87">
    <property type="entry name" value="RNA PSEUDOURIDYLATE SYNTHASE DOMAIN-CONTAINING PROTEIN 1"/>
    <property type="match status" value="1"/>
</dbReference>
<dbReference type="InterPro" id="IPR006508">
    <property type="entry name" value="PsdUridine_synth_RluA-like"/>
</dbReference>
<evidence type="ECO:0000313" key="4">
    <source>
        <dbReference type="Proteomes" id="UP000305674"/>
    </source>
</evidence>
<dbReference type="InterPro" id="IPR006145">
    <property type="entry name" value="PsdUridine_synth_RsuA/RluA"/>
</dbReference>
<proteinExistence type="inferred from homology"/>
<dbReference type="InterPro" id="IPR006224">
    <property type="entry name" value="PsdUridine_synth_RluA-like_CS"/>
</dbReference>
<evidence type="ECO:0000256" key="1">
    <source>
        <dbReference type="ARBA" id="ARBA00010876"/>
    </source>
</evidence>
<dbReference type="GO" id="GO:0003723">
    <property type="term" value="F:RNA binding"/>
    <property type="evidence" value="ECO:0007669"/>
    <property type="project" value="InterPro"/>
</dbReference>
<accession>A0A4V5NVL6</accession>
<reference evidence="3 4" key="1">
    <citation type="submission" date="2019-04" db="EMBL/GenBank/DDBJ databases">
        <authorList>
            <person name="Hwang J.C."/>
        </authorList>
    </citation>
    <scope>NUCLEOTIDE SEQUENCE [LARGE SCALE GENOMIC DNA]</scope>
    <source>
        <strain evidence="3 4">IMCC35001</strain>
    </source>
</reference>
<name>A0A4V5NVL6_9GAMM</name>
<dbReference type="GO" id="GO:0140098">
    <property type="term" value="F:catalytic activity, acting on RNA"/>
    <property type="evidence" value="ECO:0007669"/>
    <property type="project" value="UniProtKB-ARBA"/>
</dbReference>
<dbReference type="GO" id="GO:0009982">
    <property type="term" value="F:pseudouridine synthase activity"/>
    <property type="evidence" value="ECO:0007669"/>
    <property type="project" value="InterPro"/>
</dbReference>
<sequence length="219" mass="24297">MIPVLYQHPHFVVINKPEAVHFHSQDGQPGLVVRLEAQLGIKLYPVHRLDTPTSGVLLLATSPEAAAELSQAFAEHRVEKRYLALSDRKPKKKQGWVRGHIVKARRGAWKLAREGEGTPAGTQFVSASLGGGRRLFLLRPLSGKTHQIRVSLKSLGAPILGDRLYGGSDADRTYLHALSLAFQFRGAAFEFQARPERGDAYLATDLLERLQQWLDTPPL</sequence>
<evidence type="ECO:0000259" key="2">
    <source>
        <dbReference type="Pfam" id="PF00849"/>
    </source>
</evidence>
<organism evidence="3 4">
    <name type="scientific">Ferrimonas sediminicola</name>
    <dbReference type="NCBI Taxonomy" id="2569538"/>
    <lineage>
        <taxon>Bacteria</taxon>
        <taxon>Pseudomonadati</taxon>
        <taxon>Pseudomonadota</taxon>
        <taxon>Gammaproteobacteria</taxon>
        <taxon>Alteromonadales</taxon>
        <taxon>Ferrimonadaceae</taxon>
        <taxon>Ferrimonas</taxon>
    </lineage>
</organism>
<comment type="similarity">
    <text evidence="1">Belongs to the pseudouridine synthase RluA family.</text>
</comment>
<dbReference type="EMBL" id="SWCI01000001">
    <property type="protein sequence ID" value="TKB51061.1"/>
    <property type="molecule type" value="Genomic_DNA"/>
</dbReference>
<keyword evidence="4" id="KW-1185">Reference proteome</keyword>
<gene>
    <name evidence="3" type="ORF">FCL40_00455</name>
</gene>
<dbReference type="Proteomes" id="UP000305674">
    <property type="component" value="Unassembled WGS sequence"/>
</dbReference>
<protein>
    <submittedName>
        <fullName evidence="3">TIGR01621 family pseudouridine synthase</fullName>
    </submittedName>
</protein>
<dbReference type="PROSITE" id="PS01129">
    <property type="entry name" value="PSI_RLU"/>
    <property type="match status" value="1"/>
</dbReference>
<evidence type="ECO:0000313" key="3">
    <source>
        <dbReference type="EMBL" id="TKB51061.1"/>
    </source>
</evidence>
<dbReference type="AlphaFoldDB" id="A0A4V5NVL6"/>
<dbReference type="InterPro" id="IPR020103">
    <property type="entry name" value="PsdUridine_synth_cat_dom_sf"/>
</dbReference>
<comment type="caution">
    <text evidence="3">The sequence shown here is derived from an EMBL/GenBank/DDBJ whole genome shotgun (WGS) entry which is preliminary data.</text>
</comment>
<dbReference type="NCBIfam" id="TIGR01621">
    <property type="entry name" value="RluA-like"/>
    <property type="match status" value="1"/>
</dbReference>
<dbReference type="Pfam" id="PF00849">
    <property type="entry name" value="PseudoU_synth_2"/>
    <property type="match status" value="1"/>
</dbReference>
<dbReference type="PANTHER" id="PTHR21600">
    <property type="entry name" value="MITOCHONDRIAL RNA PSEUDOURIDINE SYNTHASE"/>
    <property type="match status" value="1"/>
</dbReference>
<dbReference type="InterPro" id="IPR050188">
    <property type="entry name" value="RluA_PseudoU_synthase"/>
</dbReference>
<dbReference type="CDD" id="cd02869">
    <property type="entry name" value="PseudoU_synth_RluA_like"/>
    <property type="match status" value="1"/>
</dbReference>